<proteinExistence type="inferred from homology"/>
<dbReference type="Pfam" id="PF05532">
    <property type="entry name" value="CsbD"/>
    <property type="match status" value="1"/>
</dbReference>
<dbReference type="PIRSF" id="PIRSF039008">
    <property type="entry name" value="YjbJ"/>
    <property type="match status" value="1"/>
</dbReference>
<organism evidence="3 4">
    <name type="scientific">Luteimonas yindakuii</name>
    <dbReference type="NCBI Taxonomy" id="2565782"/>
    <lineage>
        <taxon>Bacteria</taxon>
        <taxon>Pseudomonadati</taxon>
        <taxon>Pseudomonadota</taxon>
        <taxon>Gammaproteobacteria</taxon>
        <taxon>Lysobacterales</taxon>
        <taxon>Lysobacteraceae</taxon>
        <taxon>Luteimonas</taxon>
    </lineage>
</organism>
<accession>A0A4Z1R9M2</accession>
<dbReference type="AlphaFoldDB" id="A0A4Z1R9M2"/>
<feature type="domain" description="CsbD-like" evidence="2">
    <location>
        <begin position="4"/>
        <end position="56"/>
    </location>
</feature>
<evidence type="ECO:0000313" key="4">
    <source>
        <dbReference type="Proteomes" id="UP000298681"/>
    </source>
</evidence>
<evidence type="ECO:0000313" key="3">
    <source>
        <dbReference type="EMBL" id="TKS52863.1"/>
    </source>
</evidence>
<dbReference type="SUPFAM" id="SSF69047">
    <property type="entry name" value="Hypothetical protein YjbJ"/>
    <property type="match status" value="1"/>
</dbReference>
<evidence type="ECO:0000259" key="2">
    <source>
        <dbReference type="Pfam" id="PF05532"/>
    </source>
</evidence>
<reference evidence="3 4" key="1">
    <citation type="submission" date="2019-01" db="EMBL/GenBank/DDBJ databases">
        <authorList>
            <person name="Zhang S."/>
        </authorList>
    </citation>
    <scope>NUCLEOTIDE SEQUENCE [LARGE SCALE GENOMIC DNA]</scope>
    <source>
        <strain evidence="3 4">1626</strain>
    </source>
</reference>
<evidence type="ECO:0000256" key="1">
    <source>
        <dbReference type="ARBA" id="ARBA00009129"/>
    </source>
</evidence>
<keyword evidence="4" id="KW-1185">Reference proteome</keyword>
<dbReference type="PANTHER" id="PTHR34977">
    <property type="entry name" value="UPF0337 PROTEIN YJBJ"/>
    <property type="match status" value="1"/>
</dbReference>
<dbReference type="Proteomes" id="UP000298681">
    <property type="component" value="Unassembled WGS sequence"/>
</dbReference>
<dbReference type="Gene3D" id="1.10.1470.10">
    <property type="entry name" value="YjbJ"/>
    <property type="match status" value="1"/>
</dbReference>
<comment type="caution">
    <text evidence="3">The sequence shown here is derived from an EMBL/GenBank/DDBJ whole genome shotgun (WGS) entry which is preliminary data.</text>
</comment>
<dbReference type="InterPro" id="IPR050423">
    <property type="entry name" value="UPF0337_stress_rsp"/>
</dbReference>
<dbReference type="RefSeq" id="WP_134674984.1">
    <property type="nucleotide sequence ID" value="NZ_CP039383.2"/>
</dbReference>
<dbReference type="PANTHER" id="PTHR34977:SF1">
    <property type="entry name" value="UPF0337 PROTEIN YJBJ"/>
    <property type="match status" value="1"/>
</dbReference>
<comment type="similarity">
    <text evidence="1">Belongs to the UPF0337 (CsbD) family.</text>
</comment>
<gene>
    <name evidence="3" type="ORF">E4582_11540</name>
</gene>
<dbReference type="InterPro" id="IPR026042">
    <property type="entry name" value="YjbJ"/>
</dbReference>
<dbReference type="EMBL" id="SPUH01000002">
    <property type="protein sequence ID" value="TKS52863.1"/>
    <property type="molecule type" value="Genomic_DNA"/>
</dbReference>
<sequence length="65" mass="7521">MNKDIISGKWTQLKGKAQARWGDLTDDVFDVAEGDGKYLAGKLQEKYGWERQKAEDEVRDFERSL</sequence>
<dbReference type="OrthoDB" id="9796058at2"/>
<dbReference type="InterPro" id="IPR036629">
    <property type="entry name" value="YjbJ_sf"/>
</dbReference>
<protein>
    <submittedName>
        <fullName evidence="3">CsbD family protein</fullName>
    </submittedName>
</protein>
<dbReference type="InterPro" id="IPR008462">
    <property type="entry name" value="CsbD"/>
</dbReference>
<name>A0A4Z1R9M2_9GAMM</name>